<evidence type="ECO:0000256" key="1">
    <source>
        <dbReference type="SAM" id="Phobius"/>
    </source>
</evidence>
<dbReference type="Proteomes" id="UP000238083">
    <property type="component" value="Unassembled WGS sequence"/>
</dbReference>
<keyword evidence="4" id="KW-1185">Reference proteome</keyword>
<comment type="caution">
    <text evidence="3">The sequence shown here is derived from an EMBL/GenBank/DDBJ whole genome shotgun (WGS) entry which is preliminary data.</text>
</comment>
<protein>
    <submittedName>
        <fullName evidence="3">Diguanylate cyclase (GGDEF)-like protein</fullName>
    </submittedName>
</protein>
<dbReference type="InterPro" id="IPR043128">
    <property type="entry name" value="Rev_trsase/Diguanyl_cyclase"/>
</dbReference>
<dbReference type="FunFam" id="3.30.70.270:FF:000001">
    <property type="entry name" value="Diguanylate cyclase domain protein"/>
    <property type="match status" value="1"/>
</dbReference>
<dbReference type="EMBL" id="PVZF01000001">
    <property type="protein sequence ID" value="PRY18270.1"/>
    <property type="molecule type" value="Genomic_DNA"/>
</dbReference>
<dbReference type="CDD" id="cd01949">
    <property type="entry name" value="GGDEF"/>
    <property type="match status" value="1"/>
</dbReference>
<evidence type="ECO:0000313" key="4">
    <source>
        <dbReference type="Proteomes" id="UP000238083"/>
    </source>
</evidence>
<keyword evidence="1" id="KW-1133">Transmembrane helix</keyword>
<organism evidence="3 4">
    <name type="scientific">Kineococcus rhizosphaerae</name>
    <dbReference type="NCBI Taxonomy" id="559628"/>
    <lineage>
        <taxon>Bacteria</taxon>
        <taxon>Bacillati</taxon>
        <taxon>Actinomycetota</taxon>
        <taxon>Actinomycetes</taxon>
        <taxon>Kineosporiales</taxon>
        <taxon>Kineosporiaceae</taxon>
        <taxon>Kineococcus</taxon>
    </lineage>
</organism>
<dbReference type="NCBIfam" id="TIGR00254">
    <property type="entry name" value="GGDEF"/>
    <property type="match status" value="1"/>
</dbReference>
<dbReference type="PANTHER" id="PTHR45138:SF9">
    <property type="entry name" value="DIGUANYLATE CYCLASE DGCM-RELATED"/>
    <property type="match status" value="1"/>
</dbReference>
<feature type="domain" description="GGDEF" evidence="2">
    <location>
        <begin position="351"/>
        <end position="477"/>
    </location>
</feature>
<sequence length="477" mass="49414">MSAPRGQQSFVPLGERIRWTIVLRLLIVATGAVLWWAVGADGPVTGRLLLTTACVHLGVTSLLSATARAGRRVARAGLDLGLLLDSAALTLALPALGAAGFALFAVHATAVTLVTSFRTGVKVAGTHTVLVLCLLEAGATGVLPLGPALGTSPRDFTVFASVLWAATLGTATFAAVNERELRRRRLDAEALHRLLGALVAVDTVAAVSDLLTSFAVEELPARRARLVLTASTDRTLREATAAAGPLLRKRLDPAADPWLSGLWPHARGVAVVPLPAGTVQGWFVVDFGRDRGLERRVLRALEQAVAHAALALARAGAVEELRRAATLDGLTGVANRRTLDLALARAAHDDAPWSFALVDLDHFKAVNDTLGHQAGDDVLRSAAAALVAAARAEDLVARYGGEEFAVLMPRTDAAQARAAAERLRSAVSSGTSPRVTCSVGVGTAGPGGDVADLLGAVDRALYAAKGAGRDRCVSAPG</sequence>
<gene>
    <name evidence="3" type="ORF">CLV37_101515</name>
</gene>
<feature type="transmembrane region" description="Helical" evidence="1">
    <location>
        <begin position="129"/>
        <end position="150"/>
    </location>
</feature>
<dbReference type="SMART" id="SM00267">
    <property type="entry name" value="GGDEF"/>
    <property type="match status" value="1"/>
</dbReference>
<dbReference type="PROSITE" id="PS50887">
    <property type="entry name" value="GGDEF"/>
    <property type="match status" value="1"/>
</dbReference>
<dbReference type="Gene3D" id="3.30.70.270">
    <property type="match status" value="1"/>
</dbReference>
<keyword evidence="1" id="KW-0812">Transmembrane</keyword>
<evidence type="ECO:0000259" key="2">
    <source>
        <dbReference type="PROSITE" id="PS50887"/>
    </source>
</evidence>
<dbReference type="GO" id="GO:1902201">
    <property type="term" value="P:negative regulation of bacterial-type flagellum-dependent cell motility"/>
    <property type="evidence" value="ECO:0007669"/>
    <property type="project" value="TreeGrafter"/>
</dbReference>
<feature type="transmembrane region" description="Helical" evidence="1">
    <location>
        <begin position="21"/>
        <end position="38"/>
    </location>
</feature>
<reference evidence="3 4" key="1">
    <citation type="submission" date="2018-03" db="EMBL/GenBank/DDBJ databases">
        <title>Genomic Encyclopedia of Archaeal and Bacterial Type Strains, Phase II (KMG-II): from individual species to whole genera.</title>
        <authorList>
            <person name="Goeker M."/>
        </authorList>
    </citation>
    <scope>NUCLEOTIDE SEQUENCE [LARGE SCALE GENOMIC DNA]</scope>
    <source>
        <strain evidence="3 4">DSM 19711</strain>
    </source>
</reference>
<feature type="transmembrane region" description="Helical" evidence="1">
    <location>
        <begin position="99"/>
        <end position="117"/>
    </location>
</feature>
<dbReference type="SUPFAM" id="SSF55073">
    <property type="entry name" value="Nucleotide cyclase"/>
    <property type="match status" value="1"/>
</dbReference>
<keyword evidence="1" id="KW-0472">Membrane</keyword>
<dbReference type="OrthoDB" id="23692at2"/>
<dbReference type="SUPFAM" id="SSF55781">
    <property type="entry name" value="GAF domain-like"/>
    <property type="match status" value="1"/>
</dbReference>
<proteinExistence type="predicted"/>
<dbReference type="GO" id="GO:0005886">
    <property type="term" value="C:plasma membrane"/>
    <property type="evidence" value="ECO:0007669"/>
    <property type="project" value="TreeGrafter"/>
</dbReference>
<dbReference type="GO" id="GO:0052621">
    <property type="term" value="F:diguanylate cyclase activity"/>
    <property type="evidence" value="ECO:0007669"/>
    <property type="project" value="TreeGrafter"/>
</dbReference>
<dbReference type="RefSeq" id="WP_106206632.1">
    <property type="nucleotide sequence ID" value="NZ_PVZF01000001.1"/>
</dbReference>
<accession>A0A2T0RAV3</accession>
<dbReference type="PANTHER" id="PTHR45138">
    <property type="entry name" value="REGULATORY COMPONENTS OF SENSORY TRANSDUCTION SYSTEM"/>
    <property type="match status" value="1"/>
</dbReference>
<feature type="transmembrane region" description="Helical" evidence="1">
    <location>
        <begin position="156"/>
        <end position="176"/>
    </location>
</feature>
<dbReference type="InterPro" id="IPR000160">
    <property type="entry name" value="GGDEF_dom"/>
</dbReference>
<dbReference type="InterPro" id="IPR050469">
    <property type="entry name" value="Diguanylate_Cyclase"/>
</dbReference>
<name>A0A2T0RAV3_9ACTN</name>
<evidence type="ECO:0000313" key="3">
    <source>
        <dbReference type="EMBL" id="PRY18270.1"/>
    </source>
</evidence>
<dbReference type="GO" id="GO:0043709">
    <property type="term" value="P:cell adhesion involved in single-species biofilm formation"/>
    <property type="evidence" value="ECO:0007669"/>
    <property type="project" value="TreeGrafter"/>
</dbReference>
<dbReference type="Pfam" id="PF00990">
    <property type="entry name" value="GGDEF"/>
    <property type="match status" value="1"/>
</dbReference>
<dbReference type="AlphaFoldDB" id="A0A2T0RAV3"/>
<dbReference type="InterPro" id="IPR029787">
    <property type="entry name" value="Nucleotide_cyclase"/>
</dbReference>